<accession>A0A7S2N488</accession>
<evidence type="ECO:0000313" key="15">
    <source>
        <dbReference type="EMBL" id="CAD9518682.1"/>
    </source>
</evidence>
<evidence type="ECO:0000256" key="10">
    <source>
        <dbReference type="ARBA" id="ARBA00023136"/>
    </source>
</evidence>
<dbReference type="GO" id="GO:0042391">
    <property type="term" value="P:regulation of membrane potential"/>
    <property type="evidence" value="ECO:0007669"/>
    <property type="project" value="TreeGrafter"/>
</dbReference>
<dbReference type="Gene3D" id="2.60.120.10">
    <property type="entry name" value="Jelly Rolls"/>
    <property type="match status" value="1"/>
</dbReference>
<name>A0A7S2N488_9EUKA</name>
<keyword evidence="8 13" id="KW-1133">Transmembrane helix</keyword>
<evidence type="ECO:0000256" key="5">
    <source>
        <dbReference type="ARBA" id="ARBA00022826"/>
    </source>
</evidence>
<dbReference type="InterPro" id="IPR018490">
    <property type="entry name" value="cNMP-bd_dom_sf"/>
</dbReference>
<keyword evidence="7" id="KW-0630">Potassium</keyword>
<dbReference type="CDD" id="cd00038">
    <property type="entry name" value="CAP_ED"/>
    <property type="match status" value="1"/>
</dbReference>
<dbReference type="GO" id="GO:0005249">
    <property type="term" value="F:voltage-gated potassium channel activity"/>
    <property type="evidence" value="ECO:0007669"/>
    <property type="project" value="InterPro"/>
</dbReference>
<evidence type="ECO:0000256" key="12">
    <source>
        <dbReference type="SAM" id="MobiDB-lite"/>
    </source>
</evidence>
<dbReference type="AlphaFoldDB" id="A0A7S2N488"/>
<proteinExistence type="predicted"/>
<keyword evidence="11" id="KW-0407">Ion channel</keyword>
<evidence type="ECO:0000256" key="2">
    <source>
        <dbReference type="ARBA" id="ARBA00022448"/>
    </source>
</evidence>
<keyword evidence="10 13" id="KW-0472">Membrane</keyword>
<keyword evidence="3" id="KW-0633">Potassium transport</keyword>
<dbReference type="SUPFAM" id="SSF51206">
    <property type="entry name" value="cAMP-binding domain-like"/>
    <property type="match status" value="1"/>
</dbReference>
<protein>
    <recommendedName>
        <fullName evidence="14">Cyclic nucleotide-binding domain-containing protein</fullName>
    </recommendedName>
</protein>
<evidence type="ECO:0000256" key="11">
    <source>
        <dbReference type="ARBA" id="ARBA00023303"/>
    </source>
</evidence>
<dbReference type="InterPro" id="IPR005821">
    <property type="entry name" value="Ion_trans_dom"/>
</dbReference>
<evidence type="ECO:0000256" key="6">
    <source>
        <dbReference type="ARBA" id="ARBA00022882"/>
    </source>
</evidence>
<keyword evidence="9" id="KW-0406">Ion transport</keyword>
<dbReference type="InterPro" id="IPR050818">
    <property type="entry name" value="KCNH_animal-type"/>
</dbReference>
<organism evidence="15">
    <name type="scientific">Haptolina brevifila</name>
    <dbReference type="NCBI Taxonomy" id="156173"/>
    <lineage>
        <taxon>Eukaryota</taxon>
        <taxon>Haptista</taxon>
        <taxon>Haptophyta</taxon>
        <taxon>Prymnesiophyceae</taxon>
        <taxon>Prymnesiales</taxon>
        <taxon>Prymnesiaceae</taxon>
        <taxon>Haptolina</taxon>
    </lineage>
</organism>
<keyword evidence="4 13" id="KW-0812">Transmembrane</keyword>
<evidence type="ECO:0000256" key="3">
    <source>
        <dbReference type="ARBA" id="ARBA00022538"/>
    </source>
</evidence>
<comment type="subcellular location">
    <subcellularLocation>
        <location evidence="1">Membrane</location>
        <topology evidence="1">Multi-pass membrane protein</topology>
    </subcellularLocation>
</comment>
<feature type="compositionally biased region" description="Pro residues" evidence="12">
    <location>
        <begin position="583"/>
        <end position="601"/>
    </location>
</feature>
<keyword evidence="6" id="KW-0851">Voltage-gated channel</keyword>
<dbReference type="InterPro" id="IPR014710">
    <property type="entry name" value="RmlC-like_jellyroll"/>
</dbReference>
<feature type="transmembrane region" description="Helical" evidence="13">
    <location>
        <begin position="274"/>
        <end position="302"/>
    </location>
</feature>
<dbReference type="PANTHER" id="PTHR10217">
    <property type="entry name" value="VOLTAGE AND LIGAND GATED POTASSIUM CHANNEL"/>
    <property type="match status" value="1"/>
</dbReference>
<evidence type="ECO:0000256" key="13">
    <source>
        <dbReference type="SAM" id="Phobius"/>
    </source>
</evidence>
<reference evidence="15" key="1">
    <citation type="submission" date="2021-01" db="EMBL/GenBank/DDBJ databases">
        <authorList>
            <person name="Corre E."/>
            <person name="Pelletier E."/>
            <person name="Niang G."/>
            <person name="Scheremetjew M."/>
            <person name="Finn R."/>
            <person name="Kale V."/>
            <person name="Holt S."/>
            <person name="Cochrane G."/>
            <person name="Meng A."/>
            <person name="Brown T."/>
            <person name="Cohen L."/>
        </authorList>
    </citation>
    <scope>NUCLEOTIDE SEQUENCE</scope>
    <source>
        <strain evidence="15">UTEX LB 985</strain>
    </source>
</reference>
<dbReference type="PRINTS" id="PR01463">
    <property type="entry name" value="EAGCHANLFMLY"/>
</dbReference>
<feature type="transmembrane region" description="Helical" evidence="13">
    <location>
        <begin position="57"/>
        <end position="77"/>
    </location>
</feature>
<feature type="transmembrane region" description="Helical" evidence="13">
    <location>
        <begin position="89"/>
        <end position="107"/>
    </location>
</feature>
<evidence type="ECO:0000256" key="8">
    <source>
        <dbReference type="ARBA" id="ARBA00022989"/>
    </source>
</evidence>
<gene>
    <name evidence="15" type="ORF">CBRE1094_LOCUS33843</name>
</gene>
<feature type="compositionally biased region" description="Low complexity" evidence="12">
    <location>
        <begin position="602"/>
        <end position="619"/>
    </location>
</feature>
<evidence type="ECO:0000259" key="14">
    <source>
        <dbReference type="PROSITE" id="PS50042"/>
    </source>
</evidence>
<feature type="domain" description="Cyclic nucleotide-binding" evidence="14">
    <location>
        <begin position="391"/>
        <end position="513"/>
    </location>
</feature>
<dbReference type="SUPFAM" id="SSF81324">
    <property type="entry name" value="Voltage-gated potassium channels"/>
    <property type="match status" value="1"/>
</dbReference>
<dbReference type="InterPro" id="IPR000595">
    <property type="entry name" value="cNMP-bd_dom"/>
</dbReference>
<dbReference type="PANTHER" id="PTHR10217:SF435">
    <property type="entry name" value="POTASSIUM VOLTAGE-GATED CHANNEL PROTEIN EAG"/>
    <property type="match status" value="1"/>
</dbReference>
<feature type="region of interest" description="Disordered" evidence="12">
    <location>
        <begin position="535"/>
        <end position="634"/>
    </location>
</feature>
<dbReference type="GO" id="GO:0005886">
    <property type="term" value="C:plasma membrane"/>
    <property type="evidence" value="ECO:0007669"/>
    <property type="project" value="TreeGrafter"/>
</dbReference>
<feature type="transmembrane region" description="Helical" evidence="13">
    <location>
        <begin position="191"/>
        <end position="212"/>
    </location>
</feature>
<sequence>MESVVRAKDFVGKLQTRITTRKTSSYGGEDDFESMEDIAWKNHIIAPNGPRKARWDWFILFLVLYTSFAVPFQLSFYPFSDPNLHPEGFAFDVLVDIFFIIDVFVSWRTTYYNKEGILIVDKKMAYMKYLKTWFPIDVFASFPFEYVAMFGELNGNYTSQAWSLPSMIKVLRIARLGKKIDRLSSNKMFRIFQFTFVLVMFAHWYACLWYGIGSSTGNRNGEIDPLPGPDGTSWVYRLDMQDEDIGMRYVAALYWSVTTLMKSPWFHPNSPLEFVVAIFMIILGCVLFAYFLGNVTAVITAANAKSGRYRGEIERLTTFCSTQNVSLKMASKLLIYQDALWTETSGGTEVNAMLNTMPNHLLPYVLIGHIYRPLMDACPFLFDCSAWGCVEFLRSLKVQVCERGDTLIRAGTLIASCYILVRGEIKIHYFEEVEKETAEIYVQGGRIGSKHKGRESIKQASVKDQMRGRTDKFGTLIAFNDPFKPNTPREYTVDALSRCSLLMITRAQLKSMMTQFEDDKPHILKAIEVANEQHRVAGTKKSGRASLRTSKPIVPNPESLLTPKSDPNRDSSPPPARADEPSPTSPLPVLPRQAPPAPASPSPVNSGPPAQSFSAQAPAHMPHQHSAQMPDKVLTQQPSQMSGLLAGFLTPNTQLNAVASEVESLRGEVKSLRDQIAKQNDFMAKQSQMMEQLLTTNPMTA</sequence>
<dbReference type="PROSITE" id="PS50042">
    <property type="entry name" value="CNMP_BINDING_3"/>
    <property type="match status" value="1"/>
</dbReference>
<dbReference type="GO" id="GO:0034702">
    <property type="term" value="C:monoatomic ion channel complex"/>
    <property type="evidence" value="ECO:0007669"/>
    <property type="project" value="UniProtKB-KW"/>
</dbReference>
<dbReference type="InterPro" id="IPR003938">
    <property type="entry name" value="K_chnl_volt-dep_EAG/ELK/ERG"/>
</dbReference>
<evidence type="ECO:0000256" key="7">
    <source>
        <dbReference type="ARBA" id="ARBA00022958"/>
    </source>
</evidence>
<dbReference type="Pfam" id="PF00520">
    <property type="entry name" value="Ion_trans"/>
    <property type="match status" value="1"/>
</dbReference>
<dbReference type="Gene3D" id="1.10.287.70">
    <property type="match status" value="1"/>
</dbReference>
<evidence type="ECO:0000256" key="1">
    <source>
        <dbReference type="ARBA" id="ARBA00004141"/>
    </source>
</evidence>
<evidence type="ECO:0000256" key="9">
    <source>
        <dbReference type="ARBA" id="ARBA00023065"/>
    </source>
</evidence>
<keyword evidence="5" id="KW-0631">Potassium channel</keyword>
<evidence type="ECO:0000256" key="4">
    <source>
        <dbReference type="ARBA" id="ARBA00022692"/>
    </source>
</evidence>
<keyword evidence="2" id="KW-0813">Transport</keyword>
<dbReference type="EMBL" id="HBGU01062100">
    <property type="protein sequence ID" value="CAD9518682.1"/>
    <property type="molecule type" value="Transcribed_RNA"/>
</dbReference>